<organism evidence="5 6">
    <name type="scientific">Actinomadura rubrisoli</name>
    <dbReference type="NCBI Taxonomy" id="2530368"/>
    <lineage>
        <taxon>Bacteria</taxon>
        <taxon>Bacillati</taxon>
        <taxon>Actinomycetota</taxon>
        <taxon>Actinomycetes</taxon>
        <taxon>Streptosporangiales</taxon>
        <taxon>Thermomonosporaceae</taxon>
        <taxon>Actinomadura</taxon>
    </lineage>
</organism>
<feature type="region of interest" description="Disordered" evidence="3">
    <location>
        <begin position="1"/>
        <end position="23"/>
    </location>
</feature>
<gene>
    <name evidence="5" type="ORF">E1298_46645</name>
</gene>
<evidence type="ECO:0000259" key="4">
    <source>
        <dbReference type="Pfam" id="PF01580"/>
    </source>
</evidence>
<proteinExistence type="predicted"/>
<protein>
    <recommendedName>
        <fullName evidence="4">FtsK domain-containing protein</fullName>
    </recommendedName>
</protein>
<dbReference type="AlphaFoldDB" id="A0A4R4ZMG1"/>
<dbReference type="EMBL" id="SMKU01000664">
    <property type="protein sequence ID" value="TDD59420.1"/>
    <property type="molecule type" value="Genomic_DNA"/>
</dbReference>
<dbReference type="GO" id="GO:0005524">
    <property type="term" value="F:ATP binding"/>
    <property type="evidence" value="ECO:0007669"/>
    <property type="project" value="UniProtKB-KW"/>
</dbReference>
<dbReference type="OrthoDB" id="4495511at2"/>
<keyword evidence="6" id="KW-1185">Reference proteome</keyword>
<evidence type="ECO:0000256" key="3">
    <source>
        <dbReference type="SAM" id="MobiDB-lite"/>
    </source>
</evidence>
<feature type="non-terminal residue" evidence="5">
    <location>
        <position position="577"/>
    </location>
</feature>
<feature type="compositionally biased region" description="Pro residues" evidence="3">
    <location>
        <begin position="338"/>
        <end position="355"/>
    </location>
</feature>
<comment type="caution">
    <text evidence="5">The sequence shown here is derived from an EMBL/GenBank/DDBJ whole genome shotgun (WGS) entry which is preliminary data.</text>
</comment>
<keyword evidence="1" id="KW-0547">Nucleotide-binding</keyword>
<feature type="compositionally biased region" description="Gly residues" evidence="3">
    <location>
        <begin position="12"/>
        <end position="23"/>
    </location>
</feature>
<sequence>MVGVGDEADGAVLGGQEGAEGVGGRAGAAFDLGGDRFEDVAGVLGLGTRERVEQGLAGAGDERVADAAGRAQQAAQQDLGELSRAGAAEDAVLDEAHHRQGRVGHGDVRGAVNKTLGTIIGPRAARNQLVRTIALSLALNHSPNDVAFAFVGSGGASFVGLGNLPHVAAAHNMSLHMSLIGGLLQALDDERRRRAAIIARVGARTWDEYQAGGDLSFGPLPALIVVLDSAGPLLHSRPDMLEAVVQLCGTAPDTGIRFVFCSSSEADLPAPLLSFARWRVDFGHPAQRYAHLEHVHQMPKRLVCAHIPLEESDPLVERMRERGLRARRLPWPSGPAALPEPPDEPPQPPDEPPQPTSAGVIIGYDAEGRAVRLDPLASAAGGPHGLVVGETGARQDVVRGIVRALAAAYPPAELGIVFAGMGEHPLGDAVELPHRRHAYEELLGRPEELQRFLAFVRHEIDVRAGARRLPAPPPWLLLMVADVSLTFPASRPEAAEALLALAQQGESLGIHLLISSTIVERTTIWARFLPLLNWRIAASPLEPAVCQDVMGRARLPFPGDQRARLALSGDRRARPPS</sequence>
<dbReference type="Proteomes" id="UP000294513">
    <property type="component" value="Unassembled WGS sequence"/>
</dbReference>
<dbReference type="Pfam" id="PF01580">
    <property type="entry name" value="FtsK_SpoIIIE"/>
    <property type="match status" value="1"/>
</dbReference>
<dbReference type="InterPro" id="IPR050206">
    <property type="entry name" value="FtsK/SpoIIIE/SftA"/>
</dbReference>
<dbReference type="GO" id="GO:0003677">
    <property type="term" value="F:DNA binding"/>
    <property type="evidence" value="ECO:0007669"/>
    <property type="project" value="InterPro"/>
</dbReference>
<feature type="region of interest" description="Disordered" evidence="3">
    <location>
        <begin position="326"/>
        <end position="359"/>
    </location>
</feature>
<feature type="domain" description="FtsK" evidence="4">
    <location>
        <begin position="129"/>
        <end position="242"/>
    </location>
</feature>
<accession>A0A4R4ZMG1</accession>
<evidence type="ECO:0000256" key="2">
    <source>
        <dbReference type="ARBA" id="ARBA00022840"/>
    </source>
</evidence>
<reference evidence="5 6" key="1">
    <citation type="submission" date="2019-03" db="EMBL/GenBank/DDBJ databases">
        <title>Draft genome sequences of novel Actinobacteria.</title>
        <authorList>
            <person name="Sahin N."/>
            <person name="Ay H."/>
            <person name="Saygin H."/>
        </authorList>
    </citation>
    <scope>NUCLEOTIDE SEQUENCE [LARGE SCALE GENOMIC DNA]</scope>
    <source>
        <strain evidence="5 6">H3C3</strain>
    </source>
</reference>
<evidence type="ECO:0000313" key="6">
    <source>
        <dbReference type="Proteomes" id="UP000294513"/>
    </source>
</evidence>
<evidence type="ECO:0000256" key="1">
    <source>
        <dbReference type="ARBA" id="ARBA00022741"/>
    </source>
</evidence>
<dbReference type="InterPro" id="IPR002543">
    <property type="entry name" value="FtsK_dom"/>
</dbReference>
<dbReference type="InterPro" id="IPR027417">
    <property type="entry name" value="P-loop_NTPase"/>
</dbReference>
<name>A0A4R4ZMG1_9ACTN</name>
<keyword evidence="2" id="KW-0067">ATP-binding</keyword>
<evidence type="ECO:0000313" key="5">
    <source>
        <dbReference type="EMBL" id="TDD59420.1"/>
    </source>
</evidence>
<dbReference type="PANTHER" id="PTHR22683:SF1">
    <property type="entry name" value="TYPE VII SECRETION SYSTEM PROTEIN ESSC"/>
    <property type="match status" value="1"/>
</dbReference>
<dbReference type="PANTHER" id="PTHR22683">
    <property type="entry name" value="SPORULATION PROTEIN RELATED"/>
    <property type="match status" value="1"/>
</dbReference>
<dbReference type="Gene3D" id="3.40.50.300">
    <property type="entry name" value="P-loop containing nucleotide triphosphate hydrolases"/>
    <property type="match status" value="2"/>
</dbReference>